<dbReference type="InterPro" id="IPR009061">
    <property type="entry name" value="DNA-bd_dom_put_sf"/>
</dbReference>
<dbReference type="Pfam" id="PF12728">
    <property type="entry name" value="HTH_17"/>
    <property type="match status" value="1"/>
</dbReference>
<dbReference type="SUPFAM" id="SSF46955">
    <property type="entry name" value="Putative DNA-binding domain"/>
    <property type="match status" value="1"/>
</dbReference>
<proteinExistence type="predicted"/>
<evidence type="ECO:0000313" key="2">
    <source>
        <dbReference type="EMBL" id="SVC25815.1"/>
    </source>
</evidence>
<dbReference type="Gene3D" id="1.10.10.10">
    <property type="entry name" value="Winged helix-like DNA-binding domain superfamily/Winged helix DNA-binding domain"/>
    <property type="match status" value="1"/>
</dbReference>
<dbReference type="EMBL" id="UINC01081702">
    <property type="protein sequence ID" value="SVC25815.1"/>
    <property type="molecule type" value="Genomic_DNA"/>
</dbReference>
<dbReference type="InterPro" id="IPR036388">
    <property type="entry name" value="WH-like_DNA-bd_sf"/>
</dbReference>
<sequence>MALWRVKQAAEHLGIRPKTLYEWVRLGRVPYRKIGFNVRFDPEELKQWIEGQSQGFDSDDTSVPRPEAPDFKTLSHLAVEASTILRDLEKDVGTNLSFPQRRKLL</sequence>
<protein>
    <recommendedName>
        <fullName evidence="1">Helix-turn-helix domain-containing protein</fullName>
    </recommendedName>
</protein>
<dbReference type="GO" id="GO:0003677">
    <property type="term" value="F:DNA binding"/>
    <property type="evidence" value="ECO:0007669"/>
    <property type="project" value="InterPro"/>
</dbReference>
<feature type="non-terminal residue" evidence="2">
    <location>
        <position position="105"/>
    </location>
</feature>
<name>A0A382KQI2_9ZZZZ</name>
<dbReference type="InterPro" id="IPR010093">
    <property type="entry name" value="SinI_DNA-bd"/>
</dbReference>
<dbReference type="AlphaFoldDB" id="A0A382KQI2"/>
<reference evidence="2" key="1">
    <citation type="submission" date="2018-05" db="EMBL/GenBank/DDBJ databases">
        <authorList>
            <person name="Lanie J.A."/>
            <person name="Ng W.-L."/>
            <person name="Kazmierczak K.M."/>
            <person name="Andrzejewski T.M."/>
            <person name="Davidsen T.M."/>
            <person name="Wayne K.J."/>
            <person name="Tettelin H."/>
            <person name="Glass J.I."/>
            <person name="Rusch D."/>
            <person name="Podicherti R."/>
            <person name="Tsui H.-C.T."/>
            <person name="Winkler M.E."/>
        </authorList>
    </citation>
    <scope>NUCLEOTIDE SEQUENCE</scope>
</reference>
<dbReference type="InterPro" id="IPR041657">
    <property type="entry name" value="HTH_17"/>
</dbReference>
<organism evidence="2">
    <name type="scientific">marine metagenome</name>
    <dbReference type="NCBI Taxonomy" id="408172"/>
    <lineage>
        <taxon>unclassified sequences</taxon>
        <taxon>metagenomes</taxon>
        <taxon>ecological metagenomes</taxon>
    </lineage>
</organism>
<feature type="domain" description="Helix-turn-helix" evidence="1">
    <location>
        <begin position="6"/>
        <end position="53"/>
    </location>
</feature>
<gene>
    <name evidence="2" type="ORF">METZ01_LOCUS278669</name>
</gene>
<accession>A0A382KQI2</accession>
<dbReference type="NCBIfam" id="TIGR01764">
    <property type="entry name" value="excise"/>
    <property type="match status" value="1"/>
</dbReference>
<evidence type="ECO:0000259" key="1">
    <source>
        <dbReference type="Pfam" id="PF12728"/>
    </source>
</evidence>